<dbReference type="GeneID" id="42002663"/>
<sequence length="454" mass="50097">MESGQAAYIAAGVIGAITLTGALFLKYQNSVGIFDPLVTQIFGIGKLAYPISGHVEKGYERVKDAFEQNFAAGLEIGSGLVVYVKGEKVVELYGGFEDLKTKKPYTDQTLHLVFSCGKAVESIIFAHLVTLGLVDYHQRVSHYWPEFAQGGKQDVKLCDLLGHRGGVAWLDPENTPTAEEVHDLDVLATKIARQKHNYDGKPIQAYHALSRGWYLNEIVRRVDPKHRSMGQIVTEDIAPRLGVEFFYGLPAEYENRVCRMVPYPALRGLGNIFIPRFLLRDPPHPRLYDIARNPNHPTRKTFSAVPYPNGKVDRDWANARVTRTGGATSYGAVTNCLGLARFALVMASGGTVDHFTIVSPEAYKKSQELLVPMQVDQVLGLERQMTVGGYAVDIGRETINLKSSGWGGAGGSVIVWNREKQIAVGYCMNAMHGREFAALERTQRLLNAIAACTE</sequence>
<dbReference type="RefSeq" id="XP_031026482.1">
    <property type="nucleotide sequence ID" value="XM_031167366.1"/>
</dbReference>
<keyword evidence="1" id="KW-0472">Membrane</keyword>
<dbReference type="InterPro" id="IPR012338">
    <property type="entry name" value="Beta-lactam/transpept-like"/>
</dbReference>
<feature type="transmembrane region" description="Helical" evidence="1">
    <location>
        <begin position="6"/>
        <end position="25"/>
    </location>
</feature>
<evidence type="ECO:0000256" key="1">
    <source>
        <dbReference type="SAM" id="Phobius"/>
    </source>
</evidence>
<evidence type="ECO:0000313" key="4">
    <source>
        <dbReference type="Proteomes" id="UP000319731"/>
    </source>
</evidence>
<evidence type="ECO:0000313" key="3">
    <source>
        <dbReference type="EMBL" id="TPX36169.1"/>
    </source>
</evidence>
<dbReference type="PANTHER" id="PTHR43319">
    <property type="entry name" value="BETA-LACTAMASE-RELATED"/>
    <property type="match status" value="1"/>
</dbReference>
<comment type="caution">
    <text evidence="3">The sequence shown here is derived from an EMBL/GenBank/DDBJ whole genome shotgun (WGS) entry which is preliminary data.</text>
</comment>
<dbReference type="EMBL" id="QEAO01000005">
    <property type="protein sequence ID" value="TPX36169.1"/>
    <property type="molecule type" value="Genomic_DNA"/>
</dbReference>
<accession>A0A507CAH3</accession>
<dbReference type="Gene3D" id="3.40.710.10">
    <property type="entry name" value="DD-peptidase/beta-lactamase superfamily"/>
    <property type="match status" value="1"/>
</dbReference>
<dbReference type="OrthoDB" id="5946976at2759"/>
<dbReference type="STRING" id="1806994.A0A507CAH3"/>
<evidence type="ECO:0000259" key="2">
    <source>
        <dbReference type="Pfam" id="PF00144"/>
    </source>
</evidence>
<dbReference type="Pfam" id="PF00144">
    <property type="entry name" value="Beta-lactamase"/>
    <property type="match status" value="1"/>
</dbReference>
<dbReference type="AlphaFoldDB" id="A0A507CAH3"/>
<keyword evidence="1" id="KW-1133">Transmembrane helix</keyword>
<reference evidence="3 4" key="1">
    <citation type="journal article" date="2019" name="Sci. Rep.">
        <title>Comparative genomics of chytrid fungi reveal insights into the obligate biotrophic and pathogenic lifestyle of Synchytrium endobioticum.</title>
        <authorList>
            <person name="van de Vossenberg B.T.L.H."/>
            <person name="Warris S."/>
            <person name="Nguyen H.D.T."/>
            <person name="van Gent-Pelzer M.P.E."/>
            <person name="Joly D.L."/>
            <person name="van de Geest H.C."/>
            <person name="Bonants P.J.M."/>
            <person name="Smith D.S."/>
            <person name="Levesque C.A."/>
            <person name="van der Lee T.A.J."/>
        </authorList>
    </citation>
    <scope>NUCLEOTIDE SEQUENCE [LARGE SCALE GENOMIC DNA]</scope>
    <source>
        <strain evidence="3 4">JEL517</strain>
    </source>
</reference>
<feature type="domain" description="Beta-lactamase-related" evidence="2">
    <location>
        <begin position="66"/>
        <end position="444"/>
    </location>
</feature>
<dbReference type="InterPro" id="IPR052907">
    <property type="entry name" value="Beta-lactamase/esterase"/>
</dbReference>
<organism evidence="3 4">
    <name type="scientific">Synchytrium microbalum</name>
    <dbReference type="NCBI Taxonomy" id="1806994"/>
    <lineage>
        <taxon>Eukaryota</taxon>
        <taxon>Fungi</taxon>
        <taxon>Fungi incertae sedis</taxon>
        <taxon>Chytridiomycota</taxon>
        <taxon>Chytridiomycota incertae sedis</taxon>
        <taxon>Chytridiomycetes</taxon>
        <taxon>Synchytriales</taxon>
        <taxon>Synchytriaceae</taxon>
        <taxon>Synchytrium</taxon>
    </lineage>
</organism>
<gene>
    <name evidence="3" type="ORF">SmJEL517_g01438</name>
</gene>
<dbReference type="Proteomes" id="UP000319731">
    <property type="component" value="Unassembled WGS sequence"/>
</dbReference>
<keyword evidence="4" id="KW-1185">Reference proteome</keyword>
<dbReference type="InterPro" id="IPR001466">
    <property type="entry name" value="Beta-lactam-related"/>
</dbReference>
<protein>
    <recommendedName>
        <fullName evidence="2">Beta-lactamase-related domain-containing protein</fullName>
    </recommendedName>
</protein>
<name>A0A507CAH3_9FUNG</name>
<keyword evidence="1" id="KW-0812">Transmembrane</keyword>
<proteinExistence type="predicted"/>
<dbReference type="PANTHER" id="PTHR43319:SF3">
    <property type="entry name" value="BETA-LACTAMASE-RELATED DOMAIN-CONTAINING PROTEIN"/>
    <property type="match status" value="1"/>
</dbReference>
<dbReference type="SUPFAM" id="SSF56601">
    <property type="entry name" value="beta-lactamase/transpeptidase-like"/>
    <property type="match status" value="1"/>
</dbReference>